<evidence type="ECO:0000256" key="3">
    <source>
        <dbReference type="ARBA" id="ARBA00022475"/>
    </source>
</evidence>
<keyword evidence="6" id="KW-0915">Sodium</keyword>
<dbReference type="PATRIC" id="fig|1293439.3.peg.2758"/>
<dbReference type="InterPro" id="IPR018422">
    <property type="entry name" value="Cation/H_exchanger_CPA1"/>
</dbReference>
<evidence type="ECO:0000256" key="7">
    <source>
        <dbReference type="ARBA" id="ARBA00023065"/>
    </source>
</evidence>
<dbReference type="GO" id="GO:0005886">
    <property type="term" value="C:plasma membrane"/>
    <property type="evidence" value="ECO:0007669"/>
    <property type="project" value="UniProtKB-SubCell"/>
</dbReference>
<comment type="subcellular location">
    <subcellularLocation>
        <location evidence="1">Cell membrane</location>
        <topology evidence="1">Multi-pass membrane protein</topology>
    </subcellularLocation>
</comment>
<gene>
    <name evidence="13" type="ORF">WH87_01965</name>
</gene>
<feature type="transmembrane region" description="Helical" evidence="11">
    <location>
        <begin position="81"/>
        <end position="103"/>
    </location>
</feature>
<feature type="transmembrane region" description="Helical" evidence="11">
    <location>
        <begin position="179"/>
        <end position="198"/>
    </location>
</feature>
<evidence type="ECO:0000256" key="11">
    <source>
        <dbReference type="SAM" id="Phobius"/>
    </source>
</evidence>
<dbReference type="Pfam" id="PF00999">
    <property type="entry name" value="Na_H_Exchanger"/>
    <property type="match status" value="1"/>
</dbReference>
<dbReference type="InterPro" id="IPR006153">
    <property type="entry name" value="Cation/H_exchanger_TM"/>
</dbReference>
<evidence type="ECO:0000313" key="14">
    <source>
        <dbReference type="Proteomes" id="UP000033411"/>
    </source>
</evidence>
<feature type="region of interest" description="Disordered" evidence="10">
    <location>
        <begin position="350"/>
        <end position="378"/>
    </location>
</feature>
<feature type="transmembrane region" description="Helical" evidence="11">
    <location>
        <begin position="419"/>
        <end position="442"/>
    </location>
</feature>
<evidence type="ECO:0000256" key="5">
    <source>
        <dbReference type="ARBA" id="ARBA00022989"/>
    </source>
</evidence>
<dbReference type="Proteomes" id="UP000033411">
    <property type="component" value="Unassembled WGS sequence"/>
</dbReference>
<dbReference type="EMBL" id="LANJ01000004">
    <property type="protein sequence ID" value="KKC40946.1"/>
    <property type="molecule type" value="Genomic_DNA"/>
</dbReference>
<evidence type="ECO:0000256" key="10">
    <source>
        <dbReference type="SAM" id="MobiDB-lite"/>
    </source>
</evidence>
<accession>A0A0F5QJM5</accession>
<sequence length="566" mass="61170">MFAHILIVIIAAIAISAFAERKNIQPAILVAMVGLAASFIPGLPRLELEPEIILGIVLPPMLFSAASDFSFTSFAKRLSSIVNLGVFMVFAATAAVGVVAAAIVPELTLPAALVLAAVLAPPDAVTAITIGRKAGLPTGLMTVLKGESLINDAAALTIFAAAVAGVAGTHAFIDNLPLYFLYSSVVGILLGLIIGNFAQFARRKLGNPSLSTVISVIVPFAAYLLAEELHASGVLAVVTAGFAIGHHAVESSYQERMQEREFWRTADTLLETFVFAYIGLQLRFVINDAGEAGIGLVALLLAATAVFLATVAIRFIWVFGTAIFGRWRYRAGQKRWDEYTAAVARGEDPFASKRRPQRQDTGPNARRRPRPEAPQPPLSWKENIVLSWTGMRGVVTLAAAAGVPAVTVSGLPFPGREAILAIAFLVTIATLVIQGLTLPWLIKHLDLSDPRADKYIADQEALAHKLAREAANAALQEYSETHDSPSSRRMVEMMARRNKLTTQVEQPERVIDQDEAFELGNIMLAARRKRLITARDERVLDETVLRDVLEQMDLEQAFLDSRGKPA</sequence>
<evidence type="ECO:0000256" key="2">
    <source>
        <dbReference type="ARBA" id="ARBA00022448"/>
    </source>
</evidence>
<evidence type="ECO:0000256" key="8">
    <source>
        <dbReference type="ARBA" id="ARBA00023136"/>
    </source>
</evidence>
<evidence type="ECO:0000256" key="4">
    <source>
        <dbReference type="ARBA" id="ARBA00022692"/>
    </source>
</evidence>
<dbReference type="GO" id="GO:0015385">
    <property type="term" value="F:sodium:proton antiporter activity"/>
    <property type="evidence" value="ECO:0007669"/>
    <property type="project" value="InterPro"/>
</dbReference>
<dbReference type="STRING" id="1293439.WH87_01965"/>
<evidence type="ECO:0000256" key="9">
    <source>
        <dbReference type="ARBA" id="ARBA00023201"/>
    </source>
</evidence>
<keyword evidence="4 11" id="KW-0812">Transmembrane</keyword>
<keyword evidence="14" id="KW-1185">Reference proteome</keyword>
<keyword evidence="3" id="KW-1003">Cell membrane</keyword>
<keyword evidence="5 11" id="KW-1133">Transmembrane helix</keyword>
<feature type="transmembrane region" description="Helical" evidence="11">
    <location>
        <begin position="394"/>
        <end position="413"/>
    </location>
</feature>
<dbReference type="AlphaFoldDB" id="A0A0F5QJM5"/>
<feature type="transmembrane region" description="Helical" evidence="11">
    <location>
        <begin position="205"/>
        <end position="225"/>
    </location>
</feature>
<evidence type="ECO:0000256" key="6">
    <source>
        <dbReference type="ARBA" id="ARBA00023053"/>
    </source>
</evidence>
<keyword evidence="7" id="KW-0406">Ion transport</keyword>
<feature type="domain" description="Cation/H+ exchanger transmembrane" evidence="12">
    <location>
        <begin position="9"/>
        <end position="443"/>
    </location>
</feature>
<comment type="caution">
    <text evidence="13">The sequence shown here is derived from an EMBL/GenBank/DDBJ whole genome shotgun (WGS) entry which is preliminary data.</text>
</comment>
<evidence type="ECO:0000256" key="1">
    <source>
        <dbReference type="ARBA" id="ARBA00004651"/>
    </source>
</evidence>
<feature type="transmembrane region" description="Helical" evidence="11">
    <location>
        <begin position="231"/>
        <end position="249"/>
    </location>
</feature>
<dbReference type="OrthoDB" id="9809206at2"/>
<name>A0A0F5QJM5_9HYPH</name>
<evidence type="ECO:0000313" key="13">
    <source>
        <dbReference type="EMBL" id="KKC40946.1"/>
    </source>
</evidence>
<feature type="transmembrane region" description="Helical" evidence="11">
    <location>
        <begin position="153"/>
        <end position="173"/>
    </location>
</feature>
<dbReference type="GO" id="GO:0051453">
    <property type="term" value="P:regulation of intracellular pH"/>
    <property type="evidence" value="ECO:0007669"/>
    <property type="project" value="TreeGrafter"/>
</dbReference>
<feature type="transmembrane region" description="Helical" evidence="11">
    <location>
        <begin position="109"/>
        <end position="132"/>
    </location>
</feature>
<dbReference type="RefSeq" id="WP_046140055.1">
    <property type="nucleotide sequence ID" value="NZ_LANJ01000004.1"/>
</dbReference>
<keyword evidence="9" id="KW-0739">Sodium transport</keyword>
<keyword evidence="8 11" id="KW-0472">Membrane</keyword>
<dbReference type="Gene3D" id="6.10.140.1330">
    <property type="match status" value="1"/>
</dbReference>
<feature type="transmembrane region" description="Helical" evidence="11">
    <location>
        <begin position="269"/>
        <end position="286"/>
    </location>
</feature>
<organism evidence="13 14">
    <name type="scientific">Devosia epidermidihirudinis</name>
    <dbReference type="NCBI Taxonomy" id="1293439"/>
    <lineage>
        <taxon>Bacteria</taxon>
        <taxon>Pseudomonadati</taxon>
        <taxon>Pseudomonadota</taxon>
        <taxon>Alphaproteobacteria</taxon>
        <taxon>Hyphomicrobiales</taxon>
        <taxon>Devosiaceae</taxon>
        <taxon>Devosia</taxon>
    </lineage>
</organism>
<evidence type="ECO:0000259" key="12">
    <source>
        <dbReference type="Pfam" id="PF00999"/>
    </source>
</evidence>
<dbReference type="PANTHER" id="PTHR10110">
    <property type="entry name" value="SODIUM/HYDROGEN EXCHANGER"/>
    <property type="match status" value="1"/>
</dbReference>
<dbReference type="PANTHER" id="PTHR10110:SF86">
    <property type="entry name" value="SODIUM_HYDROGEN EXCHANGER 7"/>
    <property type="match status" value="1"/>
</dbReference>
<proteinExistence type="predicted"/>
<feature type="transmembrane region" description="Helical" evidence="11">
    <location>
        <begin position="292"/>
        <end position="325"/>
    </location>
</feature>
<protein>
    <recommendedName>
        <fullName evidence="12">Cation/H+ exchanger transmembrane domain-containing protein</fullName>
    </recommendedName>
</protein>
<reference evidence="13 14" key="1">
    <citation type="submission" date="2015-03" db="EMBL/GenBank/DDBJ databases">
        <authorList>
            <person name="Lepp D."/>
            <person name="Hassan Y.I."/>
            <person name="Li X.-Z."/>
            <person name="Zhou T."/>
        </authorList>
    </citation>
    <scope>NUCLEOTIDE SEQUENCE [LARGE SCALE GENOMIC DNA]</scope>
    <source>
        <strain evidence="13 14">E84</strain>
    </source>
</reference>
<keyword evidence="2" id="KW-0813">Transport</keyword>
<dbReference type="GO" id="GO:0015386">
    <property type="term" value="F:potassium:proton antiporter activity"/>
    <property type="evidence" value="ECO:0007669"/>
    <property type="project" value="TreeGrafter"/>
</dbReference>
<feature type="transmembrane region" description="Helical" evidence="11">
    <location>
        <begin position="52"/>
        <end position="69"/>
    </location>
</feature>
<dbReference type="GO" id="GO:0098719">
    <property type="term" value="P:sodium ion import across plasma membrane"/>
    <property type="evidence" value="ECO:0007669"/>
    <property type="project" value="TreeGrafter"/>
</dbReference>